<evidence type="ECO:0000313" key="2">
    <source>
        <dbReference type="Proteomes" id="UP001165960"/>
    </source>
</evidence>
<reference evidence="1" key="1">
    <citation type="submission" date="2022-04" db="EMBL/GenBank/DDBJ databases">
        <title>Genome of the entomopathogenic fungus Entomophthora muscae.</title>
        <authorList>
            <person name="Elya C."/>
            <person name="Lovett B.R."/>
            <person name="Lee E."/>
            <person name="Macias A.M."/>
            <person name="Hajek A.E."/>
            <person name="De Bivort B.L."/>
            <person name="Kasson M.T."/>
            <person name="De Fine Licht H.H."/>
            <person name="Stajich J.E."/>
        </authorList>
    </citation>
    <scope>NUCLEOTIDE SEQUENCE</scope>
    <source>
        <strain evidence="1">Berkeley</strain>
    </source>
</reference>
<keyword evidence="2" id="KW-1185">Reference proteome</keyword>
<sequence>MKHRATITQEHTKVMKQVFKDDPRPSKEVRQELATRLNLSEQTIRIWFQNQRTKARSTGELPAISRKHGNRLISPQSLHYAEPTPNQSSSPLFSEVEIPYLPMFKPFVYQPFHQPMNLLDGFMTPEEFKTIIPTLPQPPSNQFEFFF</sequence>
<evidence type="ECO:0000313" key="1">
    <source>
        <dbReference type="EMBL" id="KAJ9060136.1"/>
    </source>
</evidence>
<accession>A0ACC2SCK2</accession>
<organism evidence="1 2">
    <name type="scientific">Entomophthora muscae</name>
    <dbReference type="NCBI Taxonomy" id="34485"/>
    <lineage>
        <taxon>Eukaryota</taxon>
        <taxon>Fungi</taxon>
        <taxon>Fungi incertae sedis</taxon>
        <taxon>Zoopagomycota</taxon>
        <taxon>Entomophthoromycotina</taxon>
        <taxon>Entomophthoromycetes</taxon>
        <taxon>Entomophthorales</taxon>
        <taxon>Entomophthoraceae</taxon>
        <taxon>Entomophthora</taxon>
    </lineage>
</organism>
<dbReference type="Proteomes" id="UP001165960">
    <property type="component" value="Unassembled WGS sequence"/>
</dbReference>
<proteinExistence type="predicted"/>
<comment type="caution">
    <text evidence="1">The sequence shown here is derived from an EMBL/GenBank/DDBJ whole genome shotgun (WGS) entry which is preliminary data.</text>
</comment>
<name>A0ACC2SCK2_9FUNG</name>
<protein>
    <submittedName>
        <fullName evidence="1">Uncharacterized protein</fullName>
    </submittedName>
</protein>
<dbReference type="EMBL" id="QTSX02005250">
    <property type="protein sequence ID" value="KAJ9060136.1"/>
    <property type="molecule type" value="Genomic_DNA"/>
</dbReference>
<gene>
    <name evidence="1" type="ORF">DSO57_1034129</name>
</gene>